<proteinExistence type="predicted"/>
<evidence type="ECO:0000313" key="3">
    <source>
        <dbReference type="EMBL" id="MDQ1104880.1"/>
    </source>
</evidence>
<dbReference type="AlphaFoldDB" id="A0AAJ1U2Q8"/>
<sequence length="383" mass="39872">MSGLARAGRVGVAAGSAVALGCLALTVDNLRRLRTPVLPADAGVPGRTAEPLTVVLPVRDEEGDLRACAASVLAALDAWPGRGRLVVVDDRSSDRTLAVAAELAEQDARVVVRAGAPTPQGWLGKPWACHQGAQAVDVEGVLVFVDADVRLAADALVASVGLLRSSGLDLVSPYPRQRAHGAAERLVQPLLQWSWMSTLPLGLAERSPRPSLTAANGQLLVVDAMAYHDAGGHAAVRTAVLEDLALLRALKAVGRRGGVVDGSDLATCRMYAGWPALRAGYRKSLWSAFGSPAGAVGVLALLLLAYVVPPLAALRGSRTGLLGYAAGVASRVLVARRTRGRALPDALAHPVSVLVLAGLTVDSLAARRRGELRWRGRPVEVGR</sequence>
<keyword evidence="1" id="KW-1133">Transmembrane helix</keyword>
<organism evidence="3 4">
    <name type="scientific">Nocardioides zeae</name>
    <dbReference type="NCBI Taxonomy" id="1457234"/>
    <lineage>
        <taxon>Bacteria</taxon>
        <taxon>Bacillati</taxon>
        <taxon>Actinomycetota</taxon>
        <taxon>Actinomycetes</taxon>
        <taxon>Propionibacteriales</taxon>
        <taxon>Nocardioidaceae</taxon>
        <taxon>Nocardioides</taxon>
    </lineage>
</organism>
<accession>A0AAJ1U2Q8</accession>
<dbReference type="PANTHER" id="PTHR43646">
    <property type="entry name" value="GLYCOSYLTRANSFERASE"/>
    <property type="match status" value="1"/>
</dbReference>
<feature type="transmembrane region" description="Helical" evidence="1">
    <location>
        <begin position="319"/>
        <end position="335"/>
    </location>
</feature>
<keyword evidence="1" id="KW-0812">Transmembrane</keyword>
<dbReference type="EMBL" id="JAUTAN010000001">
    <property type="protein sequence ID" value="MDQ1104880.1"/>
    <property type="molecule type" value="Genomic_DNA"/>
</dbReference>
<evidence type="ECO:0000313" key="4">
    <source>
        <dbReference type="Proteomes" id="UP001239215"/>
    </source>
</evidence>
<dbReference type="Gene3D" id="3.90.550.10">
    <property type="entry name" value="Spore Coat Polysaccharide Biosynthesis Protein SpsA, Chain A"/>
    <property type="match status" value="1"/>
</dbReference>
<dbReference type="SUPFAM" id="SSF53448">
    <property type="entry name" value="Nucleotide-diphospho-sugar transferases"/>
    <property type="match status" value="1"/>
</dbReference>
<name>A0AAJ1U2Q8_9ACTN</name>
<dbReference type="InterPro" id="IPR001173">
    <property type="entry name" value="Glyco_trans_2-like"/>
</dbReference>
<protein>
    <recommendedName>
        <fullName evidence="2">Glycosyltransferase 2-like domain-containing protein</fullName>
    </recommendedName>
</protein>
<dbReference type="Proteomes" id="UP001239215">
    <property type="component" value="Unassembled WGS sequence"/>
</dbReference>
<dbReference type="Pfam" id="PF00535">
    <property type="entry name" value="Glycos_transf_2"/>
    <property type="match status" value="1"/>
</dbReference>
<feature type="transmembrane region" description="Helical" evidence="1">
    <location>
        <begin position="285"/>
        <end position="307"/>
    </location>
</feature>
<dbReference type="CDD" id="cd00761">
    <property type="entry name" value="Glyco_tranf_GTA_type"/>
    <property type="match status" value="1"/>
</dbReference>
<comment type="caution">
    <text evidence="3">The sequence shown here is derived from an EMBL/GenBank/DDBJ whole genome shotgun (WGS) entry which is preliminary data.</text>
</comment>
<evidence type="ECO:0000256" key="1">
    <source>
        <dbReference type="SAM" id="Phobius"/>
    </source>
</evidence>
<gene>
    <name evidence="3" type="ORF">QE405_002164</name>
</gene>
<feature type="domain" description="Glycosyltransferase 2-like" evidence="2">
    <location>
        <begin position="53"/>
        <end position="172"/>
    </location>
</feature>
<evidence type="ECO:0000259" key="2">
    <source>
        <dbReference type="Pfam" id="PF00535"/>
    </source>
</evidence>
<dbReference type="RefSeq" id="WP_307200614.1">
    <property type="nucleotide sequence ID" value="NZ_JAUTAN010000001.1"/>
</dbReference>
<dbReference type="PROSITE" id="PS51257">
    <property type="entry name" value="PROKAR_LIPOPROTEIN"/>
    <property type="match status" value="1"/>
</dbReference>
<keyword evidence="1" id="KW-0472">Membrane</keyword>
<dbReference type="PANTHER" id="PTHR43646:SF3">
    <property type="entry name" value="SLR1566 PROTEIN"/>
    <property type="match status" value="1"/>
</dbReference>
<reference evidence="3" key="1">
    <citation type="submission" date="2023-07" db="EMBL/GenBank/DDBJ databases">
        <title>Functional and genomic diversity of the sorghum phyllosphere microbiome.</title>
        <authorList>
            <person name="Shade A."/>
        </authorList>
    </citation>
    <scope>NUCLEOTIDE SEQUENCE</scope>
    <source>
        <strain evidence="3">SORGH_AS_1067</strain>
    </source>
</reference>
<dbReference type="InterPro" id="IPR029044">
    <property type="entry name" value="Nucleotide-diphossugar_trans"/>
</dbReference>